<dbReference type="EMBL" id="CM020620">
    <property type="protein sequence ID" value="KAK1869172.1"/>
    <property type="molecule type" value="Genomic_DNA"/>
</dbReference>
<accession>A0ACC3CHD5</accession>
<protein>
    <submittedName>
        <fullName evidence="1">Uncharacterized protein</fullName>
    </submittedName>
</protein>
<organism evidence="1 2">
    <name type="scientific">Pyropia yezoensis</name>
    <name type="common">Susabi-nori</name>
    <name type="synonym">Porphyra yezoensis</name>
    <dbReference type="NCBI Taxonomy" id="2788"/>
    <lineage>
        <taxon>Eukaryota</taxon>
        <taxon>Rhodophyta</taxon>
        <taxon>Bangiophyceae</taxon>
        <taxon>Bangiales</taxon>
        <taxon>Bangiaceae</taxon>
        <taxon>Pyropia</taxon>
    </lineage>
</organism>
<dbReference type="Proteomes" id="UP000798662">
    <property type="component" value="Chromosome 3"/>
</dbReference>
<reference evidence="1" key="1">
    <citation type="submission" date="2019-11" db="EMBL/GenBank/DDBJ databases">
        <title>Nori genome reveals adaptations in red seaweeds to the harsh intertidal environment.</title>
        <authorList>
            <person name="Wang D."/>
            <person name="Mao Y."/>
        </authorList>
    </citation>
    <scope>NUCLEOTIDE SEQUENCE</scope>
    <source>
        <tissue evidence="1">Gametophyte</tissue>
    </source>
</reference>
<keyword evidence="2" id="KW-1185">Reference proteome</keyword>
<gene>
    <name evidence="1" type="ORF">I4F81_011653</name>
</gene>
<proteinExistence type="predicted"/>
<name>A0ACC3CHD5_PYRYE</name>
<evidence type="ECO:0000313" key="2">
    <source>
        <dbReference type="Proteomes" id="UP000798662"/>
    </source>
</evidence>
<sequence>MNIWVETPEEGTIMLDVEPRETIAELRQQLQSMVTIPPHLYIQALMHGGIHLNDSLTLESHDIEDDTVLSLYLGQRLSPLV</sequence>
<evidence type="ECO:0000313" key="1">
    <source>
        <dbReference type="EMBL" id="KAK1869172.1"/>
    </source>
</evidence>
<comment type="caution">
    <text evidence="1">The sequence shown here is derived from an EMBL/GenBank/DDBJ whole genome shotgun (WGS) entry which is preliminary data.</text>
</comment>